<accession>A0AAN9E861</accession>
<proteinExistence type="predicted"/>
<evidence type="ECO:0000313" key="2">
    <source>
        <dbReference type="Proteomes" id="UP001372338"/>
    </source>
</evidence>
<evidence type="ECO:0000313" key="1">
    <source>
        <dbReference type="EMBL" id="KAK7250800.1"/>
    </source>
</evidence>
<gene>
    <name evidence="1" type="ORF">RIF29_33486</name>
</gene>
<name>A0AAN9E861_CROPI</name>
<sequence length="143" mass="15921">MSNYESDFDISTDIVIFLILFIKPDLSKVELPECHSSNPKFLTIGGLSEVKNNNENEDPVITSSEENCGGIIRARDDLGPIKLLVTFEDEHWCASHQTRILVIDAPSYNGIICRPTLNALKTVVSTPHRAMKLPFSGHIITLK</sequence>
<dbReference type="Proteomes" id="UP001372338">
    <property type="component" value="Unassembled WGS sequence"/>
</dbReference>
<organism evidence="1 2">
    <name type="scientific">Crotalaria pallida</name>
    <name type="common">Smooth rattlebox</name>
    <name type="synonym">Crotalaria striata</name>
    <dbReference type="NCBI Taxonomy" id="3830"/>
    <lineage>
        <taxon>Eukaryota</taxon>
        <taxon>Viridiplantae</taxon>
        <taxon>Streptophyta</taxon>
        <taxon>Embryophyta</taxon>
        <taxon>Tracheophyta</taxon>
        <taxon>Spermatophyta</taxon>
        <taxon>Magnoliopsida</taxon>
        <taxon>eudicotyledons</taxon>
        <taxon>Gunneridae</taxon>
        <taxon>Pentapetalae</taxon>
        <taxon>rosids</taxon>
        <taxon>fabids</taxon>
        <taxon>Fabales</taxon>
        <taxon>Fabaceae</taxon>
        <taxon>Papilionoideae</taxon>
        <taxon>50 kb inversion clade</taxon>
        <taxon>genistoids sensu lato</taxon>
        <taxon>core genistoids</taxon>
        <taxon>Crotalarieae</taxon>
        <taxon>Crotalaria</taxon>
    </lineage>
</organism>
<comment type="caution">
    <text evidence="1">The sequence shown here is derived from an EMBL/GenBank/DDBJ whole genome shotgun (WGS) entry which is preliminary data.</text>
</comment>
<reference evidence="1 2" key="1">
    <citation type="submission" date="2024-01" db="EMBL/GenBank/DDBJ databases">
        <title>The genomes of 5 underutilized Papilionoideae crops provide insights into root nodulation and disease resistanc.</title>
        <authorList>
            <person name="Yuan L."/>
        </authorList>
    </citation>
    <scope>NUCLEOTIDE SEQUENCE [LARGE SCALE GENOMIC DNA]</scope>
    <source>
        <strain evidence="1">ZHUSHIDOU_FW_LH</strain>
        <tissue evidence="1">Leaf</tissue>
    </source>
</reference>
<keyword evidence="2" id="KW-1185">Reference proteome</keyword>
<protein>
    <submittedName>
        <fullName evidence="1">Uncharacterized protein</fullName>
    </submittedName>
</protein>
<dbReference type="EMBL" id="JAYWIO010000007">
    <property type="protein sequence ID" value="KAK7250800.1"/>
    <property type="molecule type" value="Genomic_DNA"/>
</dbReference>
<dbReference type="AlphaFoldDB" id="A0AAN9E861"/>